<comment type="subcellular location">
    <subcellularLocation>
        <location evidence="1">Nucleus</location>
    </subcellularLocation>
</comment>
<dbReference type="Pfam" id="PF00172">
    <property type="entry name" value="Zn_clus"/>
    <property type="match status" value="1"/>
</dbReference>
<dbReference type="SUPFAM" id="SSF57701">
    <property type="entry name" value="Zn2/Cys6 DNA-binding domain"/>
    <property type="match status" value="1"/>
</dbReference>
<dbReference type="InterPro" id="IPR050613">
    <property type="entry name" value="Sec_Metabolite_Reg"/>
</dbReference>
<dbReference type="PROSITE" id="PS00463">
    <property type="entry name" value="ZN2_CY6_FUNGAL_1"/>
    <property type="match status" value="1"/>
</dbReference>
<dbReference type="GO" id="GO:0008270">
    <property type="term" value="F:zinc ion binding"/>
    <property type="evidence" value="ECO:0007669"/>
    <property type="project" value="InterPro"/>
</dbReference>
<dbReference type="Gene3D" id="4.10.240.10">
    <property type="entry name" value="Zn(2)-C6 fungal-type DNA-binding domain"/>
    <property type="match status" value="1"/>
</dbReference>
<accession>A0AAV9JX10</accession>
<dbReference type="PANTHER" id="PTHR31001">
    <property type="entry name" value="UNCHARACTERIZED TRANSCRIPTIONAL REGULATORY PROTEIN"/>
    <property type="match status" value="1"/>
</dbReference>
<dbReference type="CDD" id="cd00067">
    <property type="entry name" value="GAL4"/>
    <property type="match status" value="1"/>
</dbReference>
<feature type="domain" description="Zn(2)-C6 fungal-type" evidence="4">
    <location>
        <begin position="37"/>
        <end position="67"/>
    </location>
</feature>
<name>A0AAV9JX10_9PEZI</name>
<evidence type="ECO:0000313" key="5">
    <source>
        <dbReference type="EMBL" id="KAK4550292.1"/>
    </source>
</evidence>
<reference evidence="5 6" key="1">
    <citation type="submission" date="2021-11" db="EMBL/GenBank/DDBJ databases">
        <title>Black yeast isolated from Biological Soil Crust.</title>
        <authorList>
            <person name="Kurbessoian T."/>
        </authorList>
    </citation>
    <scope>NUCLEOTIDE SEQUENCE [LARGE SCALE GENOMIC DNA]</scope>
    <source>
        <strain evidence="5 6">CCFEE 5522</strain>
    </source>
</reference>
<comment type="caution">
    <text evidence="5">The sequence shown here is derived from an EMBL/GenBank/DDBJ whole genome shotgun (WGS) entry which is preliminary data.</text>
</comment>
<dbReference type="PANTHER" id="PTHR31001:SF85">
    <property type="entry name" value="ZN(II)2CYS6 TRANSCRIPTION FACTOR (EUROFUNG)"/>
    <property type="match status" value="1"/>
</dbReference>
<evidence type="ECO:0000259" key="4">
    <source>
        <dbReference type="PROSITE" id="PS50048"/>
    </source>
</evidence>
<dbReference type="PROSITE" id="PS50048">
    <property type="entry name" value="ZN2_CY6_FUNGAL_2"/>
    <property type="match status" value="1"/>
</dbReference>
<feature type="region of interest" description="Disordered" evidence="3">
    <location>
        <begin position="1"/>
        <end position="32"/>
    </location>
</feature>
<organism evidence="5 6">
    <name type="scientific">Oleoguttula mirabilis</name>
    <dbReference type="NCBI Taxonomy" id="1507867"/>
    <lineage>
        <taxon>Eukaryota</taxon>
        <taxon>Fungi</taxon>
        <taxon>Dikarya</taxon>
        <taxon>Ascomycota</taxon>
        <taxon>Pezizomycotina</taxon>
        <taxon>Dothideomycetes</taxon>
        <taxon>Dothideomycetidae</taxon>
        <taxon>Mycosphaerellales</taxon>
        <taxon>Teratosphaeriaceae</taxon>
        <taxon>Oleoguttula</taxon>
    </lineage>
</organism>
<evidence type="ECO:0000256" key="1">
    <source>
        <dbReference type="ARBA" id="ARBA00004123"/>
    </source>
</evidence>
<gene>
    <name evidence="5" type="ORF">LTR36_003259</name>
</gene>
<keyword evidence="2" id="KW-0539">Nucleus</keyword>
<dbReference type="Proteomes" id="UP001324427">
    <property type="component" value="Unassembled WGS sequence"/>
</dbReference>
<protein>
    <recommendedName>
        <fullName evidence="4">Zn(2)-C6 fungal-type domain-containing protein</fullName>
    </recommendedName>
</protein>
<proteinExistence type="predicted"/>
<dbReference type="EMBL" id="JAVFHQ010000002">
    <property type="protein sequence ID" value="KAK4550292.1"/>
    <property type="molecule type" value="Genomic_DNA"/>
</dbReference>
<dbReference type="InterPro" id="IPR036864">
    <property type="entry name" value="Zn2-C6_fun-type_DNA-bd_sf"/>
</dbReference>
<dbReference type="GO" id="GO:0000981">
    <property type="term" value="F:DNA-binding transcription factor activity, RNA polymerase II-specific"/>
    <property type="evidence" value="ECO:0007669"/>
    <property type="project" value="InterPro"/>
</dbReference>
<keyword evidence="6" id="KW-1185">Reference proteome</keyword>
<feature type="compositionally biased region" description="Low complexity" evidence="3">
    <location>
        <begin position="7"/>
        <end position="22"/>
    </location>
</feature>
<evidence type="ECO:0000256" key="2">
    <source>
        <dbReference type="ARBA" id="ARBA00023242"/>
    </source>
</evidence>
<dbReference type="SMART" id="SM00066">
    <property type="entry name" value="GAL4"/>
    <property type="match status" value="1"/>
</dbReference>
<evidence type="ECO:0000256" key="3">
    <source>
        <dbReference type="SAM" id="MobiDB-lite"/>
    </source>
</evidence>
<evidence type="ECO:0000313" key="6">
    <source>
        <dbReference type="Proteomes" id="UP001324427"/>
    </source>
</evidence>
<dbReference type="InterPro" id="IPR001138">
    <property type="entry name" value="Zn2Cys6_DnaBD"/>
</dbReference>
<dbReference type="GO" id="GO:0005634">
    <property type="term" value="C:nucleus"/>
    <property type="evidence" value="ECO:0007669"/>
    <property type="project" value="UniProtKB-SubCell"/>
</dbReference>
<sequence>MAATHNPTTVPAPASEAAASTEHGTNGGLPQPSMPYTCQACAKRKIECDKLAPECSSCRKSKLACCYQAPPPPKRRRRTKLSDDAVDGWKLARYEKIMHQHGLLPKGPPGTPSTLAHSPREVGAIRSPCNEPETSRMGKLLVGQGKSRYIDSPLWKNLGDDAMQRMSDDEEEGRRVKK</sequence>
<dbReference type="AlphaFoldDB" id="A0AAV9JX10"/>